<protein>
    <submittedName>
        <fullName evidence="1">Uncharacterized protein</fullName>
    </submittedName>
</protein>
<evidence type="ECO:0000313" key="1">
    <source>
        <dbReference type="EMBL" id="KAJ1674439.1"/>
    </source>
</evidence>
<feature type="non-terminal residue" evidence="1">
    <location>
        <position position="1"/>
    </location>
</feature>
<accession>A0ACC1HKJ7</accession>
<reference evidence="1" key="1">
    <citation type="submission" date="2022-06" db="EMBL/GenBank/DDBJ databases">
        <title>Phylogenomic reconstructions and comparative analyses of Kickxellomycotina fungi.</title>
        <authorList>
            <person name="Reynolds N.K."/>
            <person name="Stajich J.E."/>
            <person name="Barry K."/>
            <person name="Grigoriev I.V."/>
            <person name="Crous P."/>
            <person name="Smith M.E."/>
        </authorList>
    </citation>
    <scope>NUCLEOTIDE SEQUENCE</scope>
    <source>
        <strain evidence="1">RSA 2271</strain>
    </source>
</reference>
<sequence>PKALEMIQKWYKWRQDERIDQLPIPFFDNDIAVPCPIRDYHCLNDANLMPGNGIKDYVLKINNHLGGGCWHKTDKDGRPVYIMRVGRFDTRKITKYCTTDELLQTHYILQEFLTRVLLPECSSRAGREIDQQVNVFDCSGLSFSMNNLPAISMLQDIQTLLSKSQLYYPERMHKIYIVNAPSVFVTIWHVIKGWINPRVIGKIEILNSKDFASVLLKQIPESNLPEFLGGCCRCSHMPGGCVPCPPLRNYPVLPRVAFADMKHRAELSFETTSHQFYFKTPPHTQAYFDLKEEEKSRPTSVDNTNRGWVSFGGRQSSPSPSSLAKSYIPPVVLCCFSMIGGRGVVVEARFKSIGTLPREELLYPETLFDAFRGPTLIEIYLPEDEPEGELTITWRIPRFDEGEAPFPTEGEAKIPTPLHYDVGMEEEFLSRYDLPPVNRNIDKKSL</sequence>
<name>A0ACC1HKJ7_9FUNG</name>
<evidence type="ECO:0000313" key="2">
    <source>
        <dbReference type="Proteomes" id="UP001145114"/>
    </source>
</evidence>
<gene>
    <name evidence="1" type="ORF">EV182_003273</name>
</gene>
<comment type="caution">
    <text evidence="1">The sequence shown here is derived from an EMBL/GenBank/DDBJ whole genome shotgun (WGS) entry which is preliminary data.</text>
</comment>
<keyword evidence="2" id="KW-1185">Reference proteome</keyword>
<dbReference type="Proteomes" id="UP001145114">
    <property type="component" value="Unassembled WGS sequence"/>
</dbReference>
<proteinExistence type="predicted"/>
<organism evidence="1 2">
    <name type="scientific">Spiromyces aspiralis</name>
    <dbReference type="NCBI Taxonomy" id="68401"/>
    <lineage>
        <taxon>Eukaryota</taxon>
        <taxon>Fungi</taxon>
        <taxon>Fungi incertae sedis</taxon>
        <taxon>Zoopagomycota</taxon>
        <taxon>Kickxellomycotina</taxon>
        <taxon>Kickxellomycetes</taxon>
        <taxon>Kickxellales</taxon>
        <taxon>Kickxellaceae</taxon>
        <taxon>Spiromyces</taxon>
    </lineage>
</organism>
<dbReference type="EMBL" id="JAMZIH010005965">
    <property type="protein sequence ID" value="KAJ1674439.1"/>
    <property type="molecule type" value="Genomic_DNA"/>
</dbReference>